<organism evidence="1 2">
    <name type="scientific">Aggregatibacter actinomycetemcomitans serotype e str. SC1083</name>
    <dbReference type="NCBI Taxonomy" id="907488"/>
    <lineage>
        <taxon>Bacteria</taxon>
        <taxon>Pseudomonadati</taxon>
        <taxon>Pseudomonadota</taxon>
        <taxon>Gammaproteobacteria</taxon>
        <taxon>Pasteurellales</taxon>
        <taxon>Pasteurellaceae</taxon>
        <taxon>Aggregatibacter</taxon>
    </lineage>
</organism>
<gene>
    <name evidence="1" type="ORF">SC1083_0938</name>
</gene>
<dbReference type="EMBL" id="AEJM01000016">
    <property type="protein sequence ID" value="EGY34546.1"/>
    <property type="molecule type" value="Genomic_DNA"/>
</dbReference>
<proteinExistence type="predicted"/>
<name>G4A7Z2_AGGAC</name>
<dbReference type="AlphaFoldDB" id="G4A7Z2"/>
<protein>
    <submittedName>
        <fullName evidence="1">Uncharacterized protein</fullName>
    </submittedName>
</protein>
<sequence length="44" mass="5804">MVTIYFCSLVYNYYEVDKYRFIVIFYRYVIYYIIDFKEFYYFII</sequence>
<dbReference type="Proteomes" id="UP000005508">
    <property type="component" value="Unassembled WGS sequence"/>
</dbReference>
<evidence type="ECO:0000313" key="1">
    <source>
        <dbReference type="EMBL" id="EGY34546.1"/>
    </source>
</evidence>
<reference evidence="1 2" key="1">
    <citation type="submission" date="2010-10" db="EMBL/GenBank/DDBJ databases">
        <authorList>
            <person name="Chen C."/>
            <person name="Kittichotirat W."/>
            <person name="Asikainen S."/>
            <person name="Bumgarner R."/>
        </authorList>
    </citation>
    <scope>NUCLEOTIDE SEQUENCE [LARGE SCALE GENOMIC DNA]</scope>
    <source>
        <strain evidence="1 2">SC1083</strain>
    </source>
</reference>
<comment type="caution">
    <text evidence="1">The sequence shown here is derived from an EMBL/GenBank/DDBJ whole genome shotgun (WGS) entry which is preliminary data.</text>
</comment>
<evidence type="ECO:0000313" key="2">
    <source>
        <dbReference type="Proteomes" id="UP000005508"/>
    </source>
</evidence>
<accession>G4A7Z2</accession>